<keyword evidence="1" id="KW-0812">Transmembrane</keyword>
<dbReference type="AlphaFoldDB" id="A0A4Q4TDS7"/>
<dbReference type="OrthoDB" id="4724573at2759"/>
<reference evidence="2 3" key="1">
    <citation type="submission" date="2018-06" db="EMBL/GenBank/DDBJ databases">
        <title>Complete Genomes of Monosporascus.</title>
        <authorList>
            <person name="Robinson A.J."/>
            <person name="Natvig D.O."/>
        </authorList>
    </citation>
    <scope>NUCLEOTIDE SEQUENCE [LARGE SCALE GENOMIC DNA]</scope>
    <source>
        <strain evidence="2 3">CBS 110550</strain>
    </source>
</reference>
<dbReference type="Proteomes" id="UP000293360">
    <property type="component" value="Unassembled WGS sequence"/>
</dbReference>
<keyword evidence="1" id="KW-1133">Transmembrane helix</keyword>
<evidence type="ECO:0000313" key="2">
    <source>
        <dbReference type="EMBL" id="RYP03537.1"/>
    </source>
</evidence>
<evidence type="ECO:0000313" key="3">
    <source>
        <dbReference type="Proteomes" id="UP000293360"/>
    </source>
</evidence>
<comment type="caution">
    <text evidence="2">The sequence shown here is derived from an EMBL/GenBank/DDBJ whole genome shotgun (WGS) entry which is preliminary data.</text>
</comment>
<evidence type="ECO:0000256" key="1">
    <source>
        <dbReference type="SAM" id="Phobius"/>
    </source>
</evidence>
<keyword evidence="1" id="KW-0472">Membrane</keyword>
<proteinExistence type="predicted"/>
<dbReference type="EMBL" id="QJNU01000254">
    <property type="protein sequence ID" value="RYP03537.1"/>
    <property type="molecule type" value="Genomic_DNA"/>
</dbReference>
<sequence>MGNNSSSLRPEPAPPASFADPASYVAQTVAGLLIGGFWGLVAFRATYACARALCLRDVLPEEPFGIGWRQRRRLQRTM</sequence>
<name>A0A4Q4TDS7_9PEZI</name>
<feature type="transmembrane region" description="Helical" evidence="1">
    <location>
        <begin position="24"/>
        <end position="43"/>
    </location>
</feature>
<protein>
    <submittedName>
        <fullName evidence="2">Uncharacterized protein</fullName>
    </submittedName>
</protein>
<keyword evidence="3" id="KW-1185">Reference proteome</keyword>
<organism evidence="2 3">
    <name type="scientific">Monosporascus ibericus</name>
    <dbReference type="NCBI Taxonomy" id="155417"/>
    <lineage>
        <taxon>Eukaryota</taxon>
        <taxon>Fungi</taxon>
        <taxon>Dikarya</taxon>
        <taxon>Ascomycota</taxon>
        <taxon>Pezizomycotina</taxon>
        <taxon>Sordariomycetes</taxon>
        <taxon>Xylariomycetidae</taxon>
        <taxon>Xylariales</taxon>
        <taxon>Xylariales incertae sedis</taxon>
        <taxon>Monosporascus</taxon>
    </lineage>
</organism>
<gene>
    <name evidence="2" type="ORF">DL764_005092</name>
</gene>
<accession>A0A4Q4TDS7</accession>